<dbReference type="EMBL" id="CAJVPV010022015">
    <property type="protein sequence ID" value="CAG8719557.1"/>
    <property type="molecule type" value="Genomic_DNA"/>
</dbReference>
<feature type="region of interest" description="Disordered" evidence="1">
    <location>
        <begin position="75"/>
        <end position="114"/>
    </location>
</feature>
<evidence type="ECO:0000313" key="2">
    <source>
        <dbReference type="EMBL" id="CAG8719557.1"/>
    </source>
</evidence>
<feature type="compositionally biased region" description="Basic and acidic residues" evidence="1">
    <location>
        <begin position="75"/>
        <end position="99"/>
    </location>
</feature>
<dbReference type="AlphaFoldDB" id="A0A9N9I3W8"/>
<sequence>MHKVYSLKDIENKGYRVGSIRESELEKALRNNIKSSSGLANEYMDLQDEYSKRVKDFDQERKKWNQDALRYGASKRHDDIIEPPKIDTEINSKVSESRSENANTSEINDKDIISHSQIQDIAIGGAEELG</sequence>
<dbReference type="OrthoDB" id="2360311at2759"/>
<comment type="caution">
    <text evidence="2">The sequence shown here is derived from an EMBL/GenBank/DDBJ whole genome shotgun (WGS) entry which is preliminary data.</text>
</comment>
<accession>A0A9N9I3W8</accession>
<feature type="non-terminal residue" evidence="2">
    <location>
        <position position="130"/>
    </location>
</feature>
<gene>
    <name evidence="2" type="ORF">AMORRO_LOCUS13245</name>
</gene>
<protein>
    <submittedName>
        <fullName evidence="2">6170_t:CDS:1</fullName>
    </submittedName>
</protein>
<reference evidence="2" key="1">
    <citation type="submission" date="2021-06" db="EMBL/GenBank/DDBJ databases">
        <authorList>
            <person name="Kallberg Y."/>
            <person name="Tangrot J."/>
            <person name="Rosling A."/>
        </authorList>
    </citation>
    <scope>NUCLEOTIDE SEQUENCE</scope>
    <source>
        <strain evidence="2">CL551</strain>
    </source>
</reference>
<evidence type="ECO:0000256" key="1">
    <source>
        <dbReference type="SAM" id="MobiDB-lite"/>
    </source>
</evidence>
<keyword evidence="3" id="KW-1185">Reference proteome</keyword>
<dbReference type="Proteomes" id="UP000789342">
    <property type="component" value="Unassembled WGS sequence"/>
</dbReference>
<proteinExistence type="predicted"/>
<name>A0A9N9I3W8_9GLOM</name>
<organism evidence="2 3">
    <name type="scientific">Acaulospora morrowiae</name>
    <dbReference type="NCBI Taxonomy" id="94023"/>
    <lineage>
        <taxon>Eukaryota</taxon>
        <taxon>Fungi</taxon>
        <taxon>Fungi incertae sedis</taxon>
        <taxon>Mucoromycota</taxon>
        <taxon>Glomeromycotina</taxon>
        <taxon>Glomeromycetes</taxon>
        <taxon>Diversisporales</taxon>
        <taxon>Acaulosporaceae</taxon>
        <taxon>Acaulospora</taxon>
    </lineage>
</organism>
<evidence type="ECO:0000313" key="3">
    <source>
        <dbReference type="Proteomes" id="UP000789342"/>
    </source>
</evidence>